<keyword evidence="2" id="KW-0812">Transmembrane</keyword>
<feature type="transmembrane region" description="Helical" evidence="2">
    <location>
        <begin position="386"/>
        <end position="405"/>
    </location>
</feature>
<dbReference type="Proteomes" id="UP000779809">
    <property type="component" value="Unassembled WGS sequence"/>
</dbReference>
<organism evidence="3 4">
    <name type="scientific">Candidatus Korobacter versatilis</name>
    <dbReference type="NCBI Taxonomy" id="658062"/>
    <lineage>
        <taxon>Bacteria</taxon>
        <taxon>Pseudomonadati</taxon>
        <taxon>Acidobacteriota</taxon>
        <taxon>Terriglobia</taxon>
        <taxon>Terriglobales</taxon>
        <taxon>Candidatus Korobacteraceae</taxon>
        <taxon>Candidatus Korobacter</taxon>
    </lineage>
</organism>
<keyword evidence="2" id="KW-0472">Membrane</keyword>
<sequence length="424" mass="47638">MAKRLAALIFIFACTTVAWIILGSTIMARTYDVRSGDLFSRVETNWGTSQQQFPPRATWTKTKKRTEDDQDKQGRHFKRVVEYTDDGKLAIAGSAINVALDLEHRQKGLLWYRTYVVDFAADYRFPNDTNEEQQIVFEFFFPAKATIYDKLVFEVNGQKVPTSTQERNVIGGSVTGKATLAAGETAVLHVSYQSHGLDTWHYNFAPGEGVAQVHDFKLHMTTNFKDIDFAENTLSPTTKRETPNGWALDWDYTNLVTGYSLGMVMPEHLQPGPLAGQISFFAPVSLFFFFFLMFIITTLRGIDLHPMNYFFLAAAFFAFHLLLAYLVDHISIHLAFAASSLVSIFLVISYLRLVVGIRFAAVEAGLAQFVYLVLFSYAFFFKGFTGLGVTIGSIVTLFVVMQLTGRVDWTAKFAKAAKPEPARA</sequence>
<evidence type="ECO:0000256" key="1">
    <source>
        <dbReference type="SAM" id="MobiDB-lite"/>
    </source>
</evidence>
<feature type="transmembrane region" description="Helical" evidence="2">
    <location>
        <begin position="360"/>
        <end position="380"/>
    </location>
</feature>
<dbReference type="InterPro" id="IPR010364">
    <property type="entry name" value="Uncharacterised_IM_CreD"/>
</dbReference>
<keyword evidence="2" id="KW-1133">Transmembrane helix</keyword>
<reference evidence="3" key="1">
    <citation type="submission" date="2020-07" db="EMBL/GenBank/DDBJ databases">
        <title>Huge and variable diversity of episymbiotic CPR bacteria and DPANN archaea in groundwater ecosystems.</title>
        <authorList>
            <person name="He C.Y."/>
            <person name="Keren R."/>
            <person name="Whittaker M."/>
            <person name="Farag I.F."/>
            <person name="Doudna J."/>
            <person name="Cate J.H.D."/>
            <person name="Banfield J.F."/>
        </authorList>
    </citation>
    <scope>NUCLEOTIDE SEQUENCE</scope>
    <source>
        <strain evidence="3">NC_groundwater_580_Pr5_B-0.1um_64_19</strain>
    </source>
</reference>
<gene>
    <name evidence="3" type="ORF">HYX28_09250</name>
</gene>
<dbReference type="EMBL" id="JACPNR010000011">
    <property type="protein sequence ID" value="MBI2678955.1"/>
    <property type="molecule type" value="Genomic_DNA"/>
</dbReference>
<accession>A0A932ERK4</accession>
<protein>
    <submittedName>
        <fullName evidence="3">Inner membrane CreD family protein</fullName>
    </submittedName>
</protein>
<feature type="region of interest" description="Disordered" evidence="1">
    <location>
        <begin position="51"/>
        <end position="73"/>
    </location>
</feature>
<feature type="transmembrane region" description="Helical" evidence="2">
    <location>
        <begin position="332"/>
        <end position="353"/>
    </location>
</feature>
<dbReference type="Pfam" id="PF06123">
    <property type="entry name" value="CreD"/>
    <property type="match status" value="1"/>
</dbReference>
<name>A0A932ERK4_9BACT</name>
<feature type="transmembrane region" description="Helical" evidence="2">
    <location>
        <begin position="274"/>
        <end position="296"/>
    </location>
</feature>
<feature type="transmembrane region" description="Helical" evidence="2">
    <location>
        <begin position="308"/>
        <end position="326"/>
    </location>
</feature>
<evidence type="ECO:0000313" key="3">
    <source>
        <dbReference type="EMBL" id="MBI2678955.1"/>
    </source>
</evidence>
<evidence type="ECO:0000256" key="2">
    <source>
        <dbReference type="SAM" id="Phobius"/>
    </source>
</evidence>
<comment type="caution">
    <text evidence="3">The sequence shown here is derived from an EMBL/GenBank/DDBJ whole genome shotgun (WGS) entry which is preliminary data.</text>
</comment>
<proteinExistence type="predicted"/>
<dbReference type="AlphaFoldDB" id="A0A932ERK4"/>
<evidence type="ECO:0000313" key="4">
    <source>
        <dbReference type="Proteomes" id="UP000779809"/>
    </source>
</evidence>